<evidence type="ECO:0000313" key="2">
    <source>
        <dbReference type="EMBL" id="TQV99134.1"/>
    </source>
</evidence>
<sequence length="469" mass="52034">MLPLLQTHRQTVPSANLDCIPHTVNGQPVHDDRLQQERALYQQRSFPIRTLYPHAHFSATGSYDVHASHRGREHQLRRKTPKGTIDAGYDGSSAKSSSGEPPLKQLALPSQPLNALEYQMASARSHQQSLLIDGSGANLPLPTALWQTPGYVTGPIQAQSFQPSSQHSVVSFASVYQPVIRANEYNVRAFCPPPPTLVGGLPLGQLYWQQGLSAWDYQSVPYASAVSRAAYPAVPHSDFTPNLTTPRFLPASNQILRHTPPGSKSNVQNVSTLNYDNYHSHSDFKDKTLSQAYRHYASLVGYIQANARASISKDSHDADHASSRHLIFPKPPRPRRDNTSLSQNPIYSYTPSRTLPSVNFDQIGAQGHQYAPVQQSNRHVMFAGVDQFRAQQNVSNGFVQLIDSYDAPSHAVSPVRDARSSLVILEHLCEQSQWTWTEGILILGCLQYAVEQYADALQCFSRITALDPR</sequence>
<proteinExistence type="predicted"/>
<dbReference type="STRING" id="43265.A0A545VBP3"/>
<dbReference type="AlphaFoldDB" id="A0A545VBP3"/>
<feature type="compositionally biased region" description="Basic residues" evidence="1">
    <location>
        <begin position="68"/>
        <end position="81"/>
    </location>
</feature>
<keyword evidence="2" id="KW-0808">Transferase</keyword>
<dbReference type="PROSITE" id="PS50293">
    <property type="entry name" value="TPR_REGION"/>
    <property type="match status" value="1"/>
</dbReference>
<organism evidence="2 3">
    <name type="scientific">Cordyceps javanica</name>
    <dbReference type="NCBI Taxonomy" id="43265"/>
    <lineage>
        <taxon>Eukaryota</taxon>
        <taxon>Fungi</taxon>
        <taxon>Dikarya</taxon>
        <taxon>Ascomycota</taxon>
        <taxon>Pezizomycotina</taxon>
        <taxon>Sordariomycetes</taxon>
        <taxon>Hypocreomycetidae</taxon>
        <taxon>Hypocreales</taxon>
        <taxon>Cordycipitaceae</taxon>
        <taxon>Cordyceps</taxon>
    </lineage>
</organism>
<evidence type="ECO:0000313" key="3">
    <source>
        <dbReference type="Proteomes" id="UP000315783"/>
    </source>
</evidence>
<dbReference type="Proteomes" id="UP000315783">
    <property type="component" value="Unassembled WGS sequence"/>
</dbReference>
<comment type="caution">
    <text evidence="2">The sequence shown here is derived from an EMBL/GenBank/DDBJ whole genome shotgun (WGS) entry which is preliminary data.</text>
</comment>
<dbReference type="GO" id="GO:0016757">
    <property type="term" value="F:glycosyltransferase activity"/>
    <property type="evidence" value="ECO:0007669"/>
    <property type="project" value="UniProtKB-KW"/>
</dbReference>
<feature type="compositionally biased region" description="Polar residues" evidence="1">
    <location>
        <begin position="339"/>
        <end position="349"/>
    </location>
</feature>
<feature type="region of interest" description="Disordered" evidence="1">
    <location>
        <begin position="63"/>
        <end position="106"/>
    </location>
</feature>
<keyword evidence="3" id="KW-1185">Reference proteome</keyword>
<reference evidence="2 3" key="1">
    <citation type="journal article" date="2019" name="Appl. Microbiol. Biotechnol.">
        <title>Genome sequence of Isaria javanica and comparative genome analysis insights into family S53 peptidase evolution in fungal entomopathogens.</title>
        <authorList>
            <person name="Lin R."/>
            <person name="Zhang X."/>
            <person name="Xin B."/>
            <person name="Zou M."/>
            <person name="Gao Y."/>
            <person name="Qin F."/>
            <person name="Hu Q."/>
            <person name="Xie B."/>
            <person name="Cheng X."/>
        </authorList>
    </citation>
    <scope>NUCLEOTIDE SEQUENCE [LARGE SCALE GENOMIC DNA]</scope>
    <source>
        <strain evidence="2 3">IJ1G</strain>
    </source>
</reference>
<feature type="compositionally biased region" description="Basic and acidic residues" evidence="1">
    <location>
        <begin position="313"/>
        <end position="322"/>
    </location>
</feature>
<keyword evidence="2" id="KW-0328">Glycosyltransferase</keyword>
<dbReference type="EMBL" id="SPUK01000002">
    <property type="protein sequence ID" value="TQV99134.1"/>
    <property type="molecule type" value="Genomic_DNA"/>
</dbReference>
<gene>
    <name evidence="2" type="ORF">IF1G_01349</name>
</gene>
<accession>A0A545VBP3</accession>
<dbReference type="OrthoDB" id="421121at2759"/>
<feature type="region of interest" description="Disordered" evidence="1">
    <location>
        <begin position="313"/>
        <end position="349"/>
    </location>
</feature>
<evidence type="ECO:0000256" key="1">
    <source>
        <dbReference type="SAM" id="MobiDB-lite"/>
    </source>
</evidence>
<protein>
    <submittedName>
        <fullName evidence="2">UDP-N-acetylglucosaminyltransferase</fullName>
    </submittedName>
</protein>
<name>A0A545VBP3_9HYPO</name>